<evidence type="ECO:0000313" key="3">
    <source>
        <dbReference type="Proteomes" id="UP000799437"/>
    </source>
</evidence>
<dbReference type="Proteomes" id="UP000799437">
    <property type="component" value="Unassembled WGS sequence"/>
</dbReference>
<dbReference type="Pfam" id="PF04607">
    <property type="entry name" value="RelA_SpoT"/>
    <property type="match status" value="1"/>
</dbReference>
<evidence type="ECO:0000313" key="2">
    <source>
        <dbReference type="EMBL" id="KAF2753773.1"/>
    </source>
</evidence>
<dbReference type="GO" id="GO:0015969">
    <property type="term" value="P:guanosine tetraphosphate metabolic process"/>
    <property type="evidence" value="ECO:0007669"/>
    <property type="project" value="InterPro"/>
</dbReference>
<dbReference type="InterPro" id="IPR043519">
    <property type="entry name" value="NT_sf"/>
</dbReference>
<dbReference type="Gene3D" id="3.30.460.10">
    <property type="entry name" value="Beta Polymerase, domain 2"/>
    <property type="match status" value="1"/>
</dbReference>
<gene>
    <name evidence="2" type="ORF">EJ05DRAFT_480237</name>
</gene>
<dbReference type="OrthoDB" id="4719016at2759"/>
<evidence type="ECO:0000259" key="1">
    <source>
        <dbReference type="SMART" id="SM00954"/>
    </source>
</evidence>
<accession>A0A6A6VU82</accession>
<dbReference type="PANTHER" id="PTHR41773">
    <property type="entry name" value="GTP PYROPHOSPHATASE-RELATED"/>
    <property type="match status" value="1"/>
</dbReference>
<dbReference type="PANTHER" id="PTHR41773:SF1">
    <property type="entry name" value="RELA_SPOT DOMAIN-CONTAINING PROTEIN"/>
    <property type="match status" value="1"/>
</dbReference>
<dbReference type="AlphaFoldDB" id="A0A6A6VU82"/>
<dbReference type="SMART" id="SM00954">
    <property type="entry name" value="RelA_SpoT"/>
    <property type="match status" value="1"/>
</dbReference>
<dbReference type="InterPro" id="IPR007685">
    <property type="entry name" value="RelA_SpoT"/>
</dbReference>
<feature type="domain" description="RelA/SpoT" evidence="1">
    <location>
        <begin position="65"/>
        <end position="219"/>
    </location>
</feature>
<dbReference type="CDD" id="cd05399">
    <property type="entry name" value="NT_Rel-Spo_like"/>
    <property type="match status" value="1"/>
</dbReference>
<organism evidence="2 3">
    <name type="scientific">Pseudovirgaria hyperparasitica</name>
    <dbReference type="NCBI Taxonomy" id="470096"/>
    <lineage>
        <taxon>Eukaryota</taxon>
        <taxon>Fungi</taxon>
        <taxon>Dikarya</taxon>
        <taxon>Ascomycota</taxon>
        <taxon>Pezizomycotina</taxon>
        <taxon>Dothideomycetes</taxon>
        <taxon>Dothideomycetes incertae sedis</taxon>
        <taxon>Acrospermales</taxon>
        <taxon>Acrospermaceae</taxon>
        <taxon>Pseudovirgaria</taxon>
    </lineage>
</organism>
<reference evidence="2" key="1">
    <citation type="journal article" date="2020" name="Stud. Mycol.">
        <title>101 Dothideomycetes genomes: a test case for predicting lifestyles and emergence of pathogens.</title>
        <authorList>
            <person name="Haridas S."/>
            <person name="Albert R."/>
            <person name="Binder M."/>
            <person name="Bloem J."/>
            <person name="Labutti K."/>
            <person name="Salamov A."/>
            <person name="Andreopoulos B."/>
            <person name="Baker S."/>
            <person name="Barry K."/>
            <person name="Bills G."/>
            <person name="Bluhm B."/>
            <person name="Cannon C."/>
            <person name="Castanera R."/>
            <person name="Culley D."/>
            <person name="Daum C."/>
            <person name="Ezra D."/>
            <person name="Gonzalez J."/>
            <person name="Henrissat B."/>
            <person name="Kuo A."/>
            <person name="Liang C."/>
            <person name="Lipzen A."/>
            <person name="Lutzoni F."/>
            <person name="Magnuson J."/>
            <person name="Mondo S."/>
            <person name="Nolan M."/>
            <person name="Ohm R."/>
            <person name="Pangilinan J."/>
            <person name="Park H.-J."/>
            <person name="Ramirez L."/>
            <person name="Alfaro M."/>
            <person name="Sun H."/>
            <person name="Tritt A."/>
            <person name="Yoshinaga Y."/>
            <person name="Zwiers L.-H."/>
            <person name="Turgeon B."/>
            <person name="Goodwin S."/>
            <person name="Spatafora J."/>
            <person name="Crous P."/>
            <person name="Grigoriev I."/>
        </authorList>
    </citation>
    <scope>NUCLEOTIDE SEQUENCE</scope>
    <source>
        <strain evidence="2">CBS 121739</strain>
    </source>
</reference>
<dbReference type="SUPFAM" id="SSF81301">
    <property type="entry name" value="Nucleotidyltransferase"/>
    <property type="match status" value="1"/>
</dbReference>
<dbReference type="GeneID" id="54485887"/>
<dbReference type="RefSeq" id="XP_033596224.1">
    <property type="nucleotide sequence ID" value="XM_033744833.1"/>
</dbReference>
<protein>
    <recommendedName>
        <fullName evidence="1">RelA/SpoT domain-containing protein</fullName>
    </recommendedName>
</protein>
<keyword evidence="3" id="KW-1185">Reference proteome</keyword>
<proteinExistence type="predicted"/>
<dbReference type="EMBL" id="ML996583">
    <property type="protein sequence ID" value="KAF2753773.1"/>
    <property type="molecule type" value="Genomic_DNA"/>
</dbReference>
<name>A0A6A6VU82_9PEZI</name>
<sequence>MSRTLQRRPIEALPAPQVRDGIEIIESFMKRYERTSRDWYENIAQKARSTCEKLLEGRVEAMYEHRAKDPKSLRDKLYKRHPDFVRKSVLDRYGTRKAVPGSEKGYRNHEDIKEDVIDFAGVRIIIYFPHADQWNVVHSMIKNAFDVRKEPEIDDIDSANVNLLYPGLKKRHYRVNIREEEFETGHDPNDICEIQVRSTAMHAWAMISHKHFYKPQDDFTLSGEEKDILISLNGHVHSQELLLGHLWELRRNRVTPFRSKHELGKYLEDNIPQPEVNFERKQKIKSNNRDIKLISNNGTLEILRRFLELAGKDTPEKLEPVLQSLDFSDLKAENDSPRRMIKDRFFAHQKLKPSVYIIKHILDKERLAGSAIKYRYTRYSSYSAKFAVVASSLSWVHKLFMEYQIIEELLCDNENQHEFAKYMDFIYNSPDRTTILEHTEEDMCTPQHKAAIDGLWEWFEKHESPAFALVFEISRIGVLEDLPRNLSKIFFSIRYTSQ</sequence>